<protein>
    <submittedName>
        <fullName evidence="2">Uncharacterized protein</fullName>
    </submittedName>
</protein>
<dbReference type="EMBL" id="LAVV01007323">
    <property type="protein sequence ID" value="KNZ56305.1"/>
    <property type="molecule type" value="Genomic_DNA"/>
</dbReference>
<comment type="caution">
    <text evidence="2">The sequence shown here is derived from an EMBL/GenBank/DDBJ whole genome shotgun (WGS) entry which is preliminary data.</text>
</comment>
<evidence type="ECO:0000313" key="2">
    <source>
        <dbReference type="EMBL" id="KNZ56305.1"/>
    </source>
</evidence>
<sequence length="209" mass="24018">MWRFQRILVYSLVKGLLQRLKEVDGCRREDSYKYKCYELVLKRALGTDPYISNHECEAVGLLAFRLLGIAMGLWPFKKAFILTDNKGVLRRLSNPKTEETSAYSLRSGRHGKRNKASDLLANEATERNDHPDRRLQENANKLVLALKKQVTPQEKKTQHRLISDLPIAFAAIINQLASAHSPLNDHLFKAKGRLDLCFPHHQDQSMITR</sequence>
<reference evidence="2 3" key="1">
    <citation type="submission" date="2015-08" db="EMBL/GenBank/DDBJ databases">
        <title>Next Generation Sequencing and Analysis of the Genome of Puccinia sorghi L Schw, the Causal Agent of Maize Common Rust.</title>
        <authorList>
            <person name="Rochi L."/>
            <person name="Burguener G."/>
            <person name="Darino M."/>
            <person name="Turjanski A."/>
            <person name="Kreff E."/>
            <person name="Dieguez M.J."/>
            <person name="Sacco F."/>
        </authorList>
    </citation>
    <scope>NUCLEOTIDE SEQUENCE [LARGE SCALE GENOMIC DNA]</scope>
    <source>
        <strain evidence="2 3">RO10H11247</strain>
    </source>
</reference>
<keyword evidence="3" id="KW-1185">Reference proteome</keyword>
<accession>A0A0L6V849</accession>
<evidence type="ECO:0000313" key="3">
    <source>
        <dbReference type="Proteomes" id="UP000037035"/>
    </source>
</evidence>
<feature type="region of interest" description="Disordered" evidence="1">
    <location>
        <begin position="99"/>
        <end position="134"/>
    </location>
</feature>
<organism evidence="2 3">
    <name type="scientific">Puccinia sorghi</name>
    <dbReference type="NCBI Taxonomy" id="27349"/>
    <lineage>
        <taxon>Eukaryota</taxon>
        <taxon>Fungi</taxon>
        <taxon>Dikarya</taxon>
        <taxon>Basidiomycota</taxon>
        <taxon>Pucciniomycotina</taxon>
        <taxon>Pucciniomycetes</taxon>
        <taxon>Pucciniales</taxon>
        <taxon>Pucciniaceae</taxon>
        <taxon>Puccinia</taxon>
    </lineage>
</organism>
<name>A0A0L6V849_9BASI</name>
<dbReference type="OrthoDB" id="3265515at2759"/>
<feature type="compositionally biased region" description="Basic and acidic residues" evidence="1">
    <location>
        <begin position="124"/>
        <end position="134"/>
    </location>
</feature>
<dbReference type="Proteomes" id="UP000037035">
    <property type="component" value="Unassembled WGS sequence"/>
</dbReference>
<dbReference type="AlphaFoldDB" id="A0A0L6V849"/>
<gene>
    <name evidence="2" type="ORF">VP01_2438g3</name>
</gene>
<dbReference type="VEuPathDB" id="FungiDB:VP01_2438g3"/>
<evidence type="ECO:0000256" key="1">
    <source>
        <dbReference type="SAM" id="MobiDB-lite"/>
    </source>
</evidence>
<proteinExistence type="predicted"/>